<reference evidence="2 3" key="1">
    <citation type="submission" date="2018-09" db="EMBL/GenBank/DDBJ databases">
        <title>Genomic Encyclopedia of Type Strains, Phase III (KMG-III): the genomes of soil and plant-associated and newly described type strains.</title>
        <authorList>
            <person name="Whitman W."/>
        </authorList>
    </citation>
    <scope>NUCLEOTIDE SEQUENCE [LARGE SCALE GENOMIC DNA]</scope>
    <source>
        <strain evidence="2 3">CECT 7938</strain>
    </source>
</reference>
<proteinExistence type="predicted"/>
<dbReference type="InterPro" id="IPR039448">
    <property type="entry name" value="Beta_helix"/>
</dbReference>
<protein>
    <submittedName>
        <fullName evidence="2">Parallel beta helix pectate lyase-like protein</fullName>
    </submittedName>
</protein>
<dbReference type="Pfam" id="PF13229">
    <property type="entry name" value="Beta_helix"/>
    <property type="match status" value="1"/>
</dbReference>
<organism evidence="2 3">
    <name type="scientific">Sphingobacterium detergens</name>
    <dbReference type="NCBI Taxonomy" id="1145106"/>
    <lineage>
        <taxon>Bacteria</taxon>
        <taxon>Pseudomonadati</taxon>
        <taxon>Bacteroidota</taxon>
        <taxon>Sphingobacteriia</taxon>
        <taxon>Sphingobacteriales</taxon>
        <taxon>Sphingobacteriaceae</taxon>
        <taxon>Sphingobacterium</taxon>
    </lineage>
</organism>
<evidence type="ECO:0000313" key="2">
    <source>
        <dbReference type="EMBL" id="RKE55441.1"/>
    </source>
</evidence>
<evidence type="ECO:0000313" key="3">
    <source>
        <dbReference type="Proteomes" id="UP000286246"/>
    </source>
</evidence>
<sequence length="325" mass="35781">MSTIVYAQQQAQTIFVDPVSGSDTNSGTSIAPLKSLKHAVSLANGNDIAGTFTIKLLPGLYVLEDKVQLERKTAGLVIEASDLPDSKDWNPYKMPVISSVSANNSTVQFPHAAGILVAMNNVKISGLKFIGNANPVTRYYYPISRKDTLATGLEISQCYFIGERNAAPIQAAVWVHGSKLMVDHCVFFECKNALVLIENIRDFSMTNSIVYGAYEAAVWFGAYHTPVRFSNNVISNCNFFWLRAEGTYPKYEFQNSLFAGNQSFMGHYTKSGLKPAGRNEHIEKNVQKNTKKVELITVGQKGLITNYLHLSNGTMGSELKAGIFK</sequence>
<dbReference type="Proteomes" id="UP000286246">
    <property type="component" value="Unassembled WGS sequence"/>
</dbReference>
<name>A0A420BFE7_SPHD1</name>
<keyword evidence="2" id="KW-0456">Lyase</keyword>
<dbReference type="AlphaFoldDB" id="A0A420BFE7"/>
<gene>
    <name evidence="2" type="ORF">DFQ12_0273</name>
</gene>
<dbReference type="EMBL" id="RAPY01000001">
    <property type="protein sequence ID" value="RKE55441.1"/>
    <property type="molecule type" value="Genomic_DNA"/>
</dbReference>
<dbReference type="InterPro" id="IPR011050">
    <property type="entry name" value="Pectin_lyase_fold/virulence"/>
</dbReference>
<feature type="domain" description="Right handed beta helix" evidence="1">
    <location>
        <begin position="99"/>
        <end position="256"/>
    </location>
</feature>
<dbReference type="Gene3D" id="2.160.20.10">
    <property type="entry name" value="Single-stranded right-handed beta-helix, Pectin lyase-like"/>
    <property type="match status" value="1"/>
</dbReference>
<accession>A0A420BFE7</accession>
<dbReference type="InterPro" id="IPR012334">
    <property type="entry name" value="Pectin_lyas_fold"/>
</dbReference>
<keyword evidence="3" id="KW-1185">Reference proteome</keyword>
<comment type="caution">
    <text evidence="2">The sequence shown here is derived from an EMBL/GenBank/DDBJ whole genome shotgun (WGS) entry which is preliminary data.</text>
</comment>
<dbReference type="GO" id="GO:0016829">
    <property type="term" value="F:lyase activity"/>
    <property type="evidence" value="ECO:0007669"/>
    <property type="project" value="UniProtKB-KW"/>
</dbReference>
<dbReference type="SUPFAM" id="SSF51126">
    <property type="entry name" value="Pectin lyase-like"/>
    <property type="match status" value="1"/>
</dbReference>
<dbReference type="RefSeq" id="WP_167457168.1">
    <property type="nucleotide sequence ID" value="NZ_RAPY01000001.1"/>
</dbReference>
<evidence type="ECO:0000259" key="1">
    <source>
        <dbReference type="Pfam" id="PF13229"/>
    </source>
</evidence>